<evidence type="ECO:0000313" key="5">
    <source>
        <dbReference type="EMBL" id="XCM37679.1"/>
    </source>
</evidence>
<dbReference type="SUPFAM" id="SSF102522">
    <property type="entry name" value="Bacterial fluorinating enzyme, N-terminal domain"/>
    <property type="match status" value="1"/>
</dbReference>
<evidence type="ECO:0000256" key="1">
    <source>
        <dbReference type="ARBA" id="ARBA00022691"/>
    </source>
</evidence>
<dbReference type="AlphaFoldDB" id="A0AAU8JFS9"/>
<evidence type="ECO:0000259" key="4">
    <source>
        <dbReference type="Pfam" id="PF20257"/>
    </source>
</evidence>
<dbReference type="PIRSF" id="PIRSF006779">
    <property type="entry name" value="UCP006779"/>
    <property type="match status" value="1"/>
</dbReference>
<dbReference type="InterPro" id="IPR023227">
    <property type="entry name" value="SAM_OH_AdoTrfase_C_sf"/>
</dbReference>
<reference evidence="5" key="1">
    <citation type="submission" date="2024-07" db="EMBL/GenBank/DDBJ databases">
        <authorList>
            <person name="Kim Y.J."/>
            <person name="Jeong J.Y."/>
        </authorList>
    </citation>
    <scope>NUCLEOTIDE SEQUENCE</scope>
    <source>
        <strain evidence="5">GIHE-MW2</strain>
    </source>
</reference>
<dbReference type="Pfam" id="PF01887">
    <property type="entry name" value="SAM_HAT_N"/>
    <property type="match status" value="1"/>
</dbReference>
<gene>
    <name evidence="5" type="ORF">ABWT76_000462</name>
</gene>
<dbReference type="PANTHER" id="PTHR35092:SF1">
    <property type="entry name" value="CHLORINASE MJ1651"/>
    <property type="match status" value="1"/>
</dbReference>
<dbReference type="PANTHER" id="PTHR35092">
    <property type="entry name" value="CHLORINASE MJ1651"/>
    <property type="match status" value="1"/>
</dbReference>
<dbReference type="InterPro" id="IPR046470">
    <property type="entry name" value="SAM_HAT_C"/>
</dbReference>
<evidence type="ECO:0000256" key="2">
    <source>
        <dbReference type="ARBA" id="ARBA00024035"/>
    </source>
</evidence>
<organism evidence="5">
    <name type="scientific">Planktothricoides raciborskii GIHE-MW2</name>
    <dbReference type="NCBI Taxonomy" id="2792601"/>
    <lineage>
        <taxon>Bacteria</taxon>
        <taxon>Bacillati</taxon>
        <taxon>Cyanobacteriota</taxon>
        <taxon>Cyanophyceae</taxon>
        <taxon>Oscillatoriophycideae</taxon>
        <taxon>Oscillatoriales</taxon>
        <taxon>Oscillatoriaceae</taxon>
        <taxon>Planktothricoides</taxon>
    </lineage>
</organism>
<feature type="domain" description="S-adenosyl-l-methionine hydroxide adenosyltransferase C-terminal" evidence="4">
    <location>
        <begin position="177"/>
        <end position="256"/>
    </location>
</feature>
<dbReference type="RefSeq" id="WP_054468732.1">
    <property type="nucleotide sequence ID" value="NZ_CP159837.1"/>
</dbReference>
<dbReference type="Gene3D" id="2.40.30.90">
    <property type="entry name" value="Bacterial fluorinating enzyme like"/>
    <property type="match status" value="1"/>
</dbReference>
<dbReference type="InterPro" id="IPR023228">
    <property type="entry name" value="SAM_OH_AdoTrfase_N_sf"/>
</dbReference>
<feature type="domain" description="S-adenosyl-l-methionine hydroxide adenosyltransferase N-terminal" evidence="3">
    <location>
        <begin position="7"/>
        <end position="152"/>
    </location>
</feature>
<dbReference type="EMBL" id="CP159837">
    <property type="protein sequence ID" value="XCM37679.1"/>
    <property type="molecule type" value="Genomic_DNA"/>
</dbReference>
<name>A0AAU8JFS9_9CYAN</name>
<dbReference type="InterPro" id="IPR046469">
    <property type="entry name" value="SAM_HAT_N"/>
</dbReference>
<accession>A0AAU8JFS9</accession>
<proteinExistence type="inferred from homology"/>
<comment type="similarity">
    <text evidence="2">Belongs to the SAM hydrolase / SAM-dependent halogenase family.</text>
</comment>
<keyword evidence="1" id="KW-0949">S-adenosyl-L-methionine</keyword>
<evidence type="ECO:0000259" key="3">
    <source>
        <dbReference type="Pfam" id="PF01887"/>
    </source>
</evidence>
<sequence>MQYLSLITLLTDFGQSDVYVGVMKGAIANINPHIQVIDLTHDIPPQDVAAGRFCLMSAYPYFPKGTVHVAVVDPGVGSRRRAIALQLDRGFLVGPDNGLFSGLSISTVLAAVELTNPEYWRTPEPSATFHGRDIFAPVGAHLASGVPIAHLGKTIDPATLVQLAIAPYTHTPEEIIGCIQYCDRFGNLVTNIPGELIPGKNWTVSINDVTMKSGNTYSDVPPGSAIALVGSHGWVEIAVNGGSAAIKLNLKVGATVKIIYSYLN</sequence>
<dbReference type="Pfam" id="PF20257">
    <property type="entry name" value="SAM_HAT_C"/>
    <property type="match status" value="1"/>
</dbReference>
<dbReference type="Gene3D" id="3.40.50.10790">
    <property type="entry name" value="S-adenosyl-l-methionine hydroxide adenosyltransferase, N-terminal"/>
    <property type="match status" value="1"/>
</dbReference>
<dbReference type="SUPFAM" id="SSF101852">
    <property type="entry name" value="Bacterial fluorinating enzyme, C-terminal domain"/>
    <property type="match status" value="1"/>
</dbReference>
<dbReference type="InterPro" id="IPR002747">
    <property type="entry name" value="SAM_OH_AdoTrfase"/>
</dbReference>
<protein>
    <submittedName>
        <fullName evidence="5">SAM-dependent chlorinase/fluorinase</fullName>
    </submittedName>
</protein>